<dbReference type="InterPro" id="IPR004477">
    <property type="entry name" value="ComEC_N"/>
</dbReference>
<proteinExistence type="predicted"/>
<evidence type="ECO:0000256" key="4">
    <source>
        <dbReference type="ARBA" id="ARBA00022989"/>
    </source>
</evidence>
<dbReference type="Pfam" id="PF00753">
    <property type="entry name" value="Lactamase_B"/>
    <property type="match status" value="1"/>
</dbReference>
<dbReference type="InterPro" id="IPR004797">
    <property type="entry name" value="Competence_ComEC/Rec2"/>
</dbReference>
<feature type="domain" description="Metallo-beta-lactamase" evidence="8">
    <location>
        <begin position="525"/>
        <end position="723"/>
    </location>
</feature>
<dbReference type="PANTHER" id="PTHR30619:SF1">
    <property type="entry name" value="RECOMBINATION PROTEIN 2"/>
    <property type="match status" value="1"/>
</dbReference>
<dbReference type="InterPro" id="IPR036866">
    <property type="entry name" value="RibonucZ/Hydroxyglut_hydro"/>
</dbReference>
<keyword evidence="2" id="KW-1003">Cell membrane</keyword>
<keyword evidence="3 7" id="KW-0812">Transmembrane</keyword>
<keyword evidence="10" id="KW-1185">Reference proteome</keyword>
<dbReference type="NCBIfam" id="TIGR00360">
    <property type="entry name" value="ComEC_N-term"/>
    <property type="match status" value="1"/>
</dbReference>
<evidence type="ECO:0000256" key="2">
    <source>
        <dbReference type="ARBA" id="ARBA00022475"/>
    </source>
</evidence>
<comment type="subcellular location">
    <subcellularLocation>
        <location evidence="1">Cell membrane</location>
        <topology evidence="1">Multi-pass membrane protein</topology>
    </subcellularLocation>
</comment>
<dbReference type="Gene3D" id="3.60.15.10">
    <property type="entry name" value="Ribonuclease Z/Hydroxyacylglutathione hydrolase-like"/>
    <property type="match status" value="1"/>
</dbReference>
<dbReference type="InterPro" id="IPR035681">
    <property type="entry name" value="ComA-like_MBL"/>
</dbReference>
<dbReference type="NCBIfam" id="TIGR00361">
    <property type="entry name" value="ComEC_Rec2"/>
    <property type="match status" value="1"/>
</dbReference>
<sequence length="793" mass="79859">MPRPDWRLVPAAAALWLAAFLGYLLHWALAAAVGLAAAAVAVVLLVRARTSQRVHPGWPLLVAGVLAVLPVSERLREAATDPLRELAAAGAVLEFRFEVVERPRPIRAAGYGATPSGVSGVVIAGRAVGEPSGGAVVVFAPADQWVDLLPGQHATATARLAPAEEGGLTTAVVKVRGPPSDVDPPGAAQRVAAELRQGLRDAARAVLGPEAAGLLPALVVGDTDGLLPEVRADFDTAGMTHLLAVSGANLAIVGFFALLLVRLFGAGPWVASAVAAAAMVGFVVLAGPEPSVLRAAVMGLIGLLALALGREKSALPALAVAVLGLVAVDPGMAVAFGFVLSVLATAGLVLLAPRWARALERRRVPPGIAEALAVPAAAQLVTAPVVAGMSGQVSLVAVAANLVAAPVVAPATVLGVLAALVTPVWTWGGQALVTVAGPETRWLIAVAEHAAGVPGAALDWPSGWWGGLAAAAAIAVLAVAVRLPKVRALVALGLVGVLLVVVPVRVVLPGWPPPGWAVVACDVGQGDAVVLATADTGRAVLVDAGPEPGPVGDCLDRLGVRSLAAVVFSHLHADHIGGLAAGLERDPAAVVVGPGRAPGWAWERVRGAAADAAVPVVEVTAGSRFGWPGLTIDVLHPEEGGAQAAELDGSEINNASLVLLAHTAAGRVLLTGDIELGAQAELVAGGVDLGAAVVKVPHHGSRYTDEAFLAAVGPEVALVSVGRRNRYGHPAQATMDVLARLGARTARTDTGGDVAVVGGVPLGVTSRGRRAPPRCSAGRPPWGRCGPRPRRGS</sequence>
<evidence type="ECO:0000313" key="9">
    <source>
        <dbReference type="EMBL" id="MFC5287489.1"/>
    </source>
</evidence>
<feature type="transmembrane region" description="Helical" evidence="7">
    <location>
        <begin position="330"/>
        <end position="353"/>
    </location>
</feature>
<evidence type="ECO:0000256" key="6">
    <source>
        <dbReference type="SAM" id="MobiDB-lite"/>
    </source>
</evidence>
<feature type="transmembrane region" description="Helical" evidence="7">
    <location>
        <begin position="292"/>
        <end position="310"/>
    </location>
</feature>
<accession>A0ABW0ENC3</accession>
<dbReference type="SUPFAM" id="SSF56281">
    <property type="entry name" value="Metallo-hydrolase/oxidoreductase"/>
    <property type="match status" value="1"/>
</dbReference>
<feature type="transmembrane region" description="Helical" evidence="7">
    <location>
        <begin position="266"/>
        <end position="285"/>
    </location>
</feature>
<evidence type="ECO:0000256" key="7">
    <source>
        <dbReference type="SAM" id="Phobius"/>
    </source>
</evidence>
<gene>
    <name evidence="9" type="ORF">ACFPM7_10545</name>
</gene>
<dbReference type="InterPro" id="IPR001279">
    <property type="entry name" value="Metallo-B-lactamas"/>
</dbReference>
<feature type="transmembrane region" description="Helical" evidence="7">
    <location>
        <begin position="395"/>
        <end position="421"/>
    </location>
</feature>
<dbReference type="SMART" id="SM00849">
    <property type="entry name" value="Lactamase_B"/>
    <property type="match status" value="1"/>
</dbReference>
<evidence type="ECO:0000313" key="10">
    <source>
        <dbReference type="Proteomes" id="UP001596157"/>
    </source>
</evidence>
<feature type="transmembrane region" description="Helical" evidence="7">
    <location>
        <begin position="463"/>
        <end position="481"/>
    </location>
</feature>
<feature type="region of interest" description="Disordered" evidence="6">
    <location>
        <begin position="765"/>
        <end position="793"/>
    </location>
</feature>
<feature type="transmembrane region" description="Helical" evidence="7">
    <location>
        <begin position="241"/>
        <end position="260"/>
    </location>
</feature>
<dbReference type="InterPro" id="IPR052159">
    <property type="entry name" value="Competence_DNA_uptake"/>
</dbReference>
<evidence type="ECO:0000256" key="5">
    <source>
        <dbReference type="ARBA" id="ARBA00023136"/>
    </source>
</evidence>
<dbReference type="RefSeq" id="WP_378246524.1">
    <property type="nucleotide sequence ID" value="NZ_JBHSKF010000004.1"/>
</dbReference>
<evidence type="ECO:0000256" key="3">
    <source>
        <dbReference type="ARBA" id="ARBA00022692"/>
    </source>
</evidence>
<dbReference type="Proteomes" id="UP001596157">
    <property type="component" value="Unassembled WGS sequence"/>
</dbReference>
<dbReference type="CDD" id="cd07731">
    <property type="entry name" value="ComA-like_MBL-fold"/>
    <property type="match status" value="1"/>
</dbReference>
<comment type="caution">
    <text evidence="9">The sequence shown here is derived from an EMBL/GenBank/DDBJ whole genome shotgun (WGS) entry which is preliminary data.</text>
</comment>
<keyword evidence="4 7" id="KW-1133">Transmembrane helix</keyword>
<evidence type="ECO:0000256" key="1">
    <source>
        <dbReference type="ARBA" id="ARBA00004651"/>
    </source>
</evidence>
<reference evidence="10" key="1">
    <citation type="journal article" date="2019" name="Int. J. Syst. Evol. Microbiol.">
        <title>The Global Catalogue of Microorganisms (GCM) 10K type strain sequencing project: providing services to taxonomists for standard genome sequencing and annotation.</title>
        <authorList>
            <consortium name="The Broad Institute Genomics Platform"/>
            <consortium name="The Broad Institute Genome Sequencing Center for Infectious Disease"/>
            <person name="Wu L."/>
            <person name="Ma J."/>
        </authorList>
    </citation>
    <scope>NUCLEOTIDE SEQUENCE [LARGE SCALE GENOMIC DNA]</scope>
    <source>
        <strain evidence="10">CCUG 59778</strain>
    </source>
</reference>
<feature type="transmembrane region" description="Helical" evidence="7">
    <location>
        <begin position="20"/>
        <end position="46"/>
    </location>
</feature>
<protein>
    <submittedName>
        <fullName evidence="9">DNA internalization-related competence protein ComEC/Rec2</fullName>
    </submittedName>
</protein>
<feature type="transmembrane region" description="Helical" evidence="7">
    <location>
        <begin position="488"/>
        <end position="508"/>
    </location>
</feature>
<name>A0ABW0ENC3_9PSEU</name>
<organism evidence="9 10">
    <name type="scientific">Actinokineospora guangxiensis</name>
    <dbReference type="NCBI Taxonomy" id="1490288"/>
    <lineage>
        <taxon>Bacteria</taxon>
        <taxon>Bacillati</taxon>
        <taxon>Actinomycetota</taxon>
        <taxon>Actinomycetes</taxon>
        <taxon>Pseudonocardiales</taxon>
        <taxon>Pseudonocardiaceae</taxon>
        <taxon>Actinokineospora</taxon>
    </lineage>
</organism>
<dbReference type="EMBL" id="JBHSKF010000004">
    <property type="protein sequence ID" value="MFC5287489.1"/>
    <property type="molecule type" value="Genomic_DNA"/>
</dbReference>
<dbReference type="Pfam" id="PF03772">
    <property type="entry name" value="Competence"/>
    <property type="match status" value="1"/>
</dbReference>
<evidence type="ECO:0000259" key="8">
    <source>
        <dbReference type="SMART" id="SM00849"/>
    </source>
</evidence>
<keyword evidence="5 7" id="KW-0472">Membrane</keyword>
<dbReference type="PANTHER" id="PTHR30619">
    <property type="entry name" value="DNA INTERNALIZATION/COMPETENCE PROTEIN COMEC/REC2"/>
    <property type="match status" value="1"/>
</dbReference>